<evidence type="ECO:0000313" key="3">
    <source>
        <dbReference type="Proteomes" id="UP001139199"/>
    </source>
</evidence>
<keyword evidence="3" id="KW-1185">Reference proteome</keyword>
<dbReference type="AlphaFoldDB" id="A0A9X1HZM1"/>
<gene>
    <name evidence="2" type="ORF">LG649_06575</name>
</gene>
<evidence type="ECO:0000256" key="1">
    <source>
        <dbReference type="SAM" id="Phobius"/>
    </source>
</evidence>
<keyword evidence="1" id="KW-0812">Transmembrane</keyword>
<proteinExistence type="predicted"/>
<protein>
    <recommendedName>
        <fullName evidence="4">RING-type E3 ubiquitin transferase</fullName>
    </recommendedName>
</protein>
<organism evidence="2 3">
    <name type="scientific">Neotamlana laminarinivorans</name>
    <dbReference type="NCBI Taxonomy" id="2883124"/>
    <lineage>
        <taxon>Bacteria</taxon>
        <taxon>Pseudomonadati</taxon>
        <taxon>Bacteroidota</taxon>
        <taxon>Flavobacteriia</taxon>
        <taxon>Flavobacteriales</taxon>
        <taxon>Flavobacteriaceae</taxon>
        <taxon>Neotamlana</taxon>
    </lineage>
</organism>
<evidence type="ECO:0008006" key="4">
    <source>
        <dbReference type="Google" id="ProtNLM"/>
    </source>
</evidence>
<feature type="transmembrane region" description="Helical" evidence="1">
    <location>
        <begin position="6"/>
        <end position="25"/>
    </location>
</feature>
<evidence type="ECO:0000313" key="2">
    <source>
        <dbReference type="EMBL" id="MCB4798501.1"/>
    </source>
</evidence>
<name>A0A9X1HZM1_9FLAO</name>
<dbReference type="EMBL" id="JAJAPW010000002">
    <property type="protein sequence ID" value="MCB4798501.1"/>
    <property type="molecule type" value="Genomic_DNA"/>
</dbReference>
<keyword evidence="1" id="KW-0472">Membrane</keyword>
<keyword evidence="1" id="KW-1133">Transmembrane helix</keyword>
<dbReference type="RefSeq" id="WP_226542458.1">
    <property type="nucleotide sequence ID" value="NZ_JAJAPW010000002.1"/>
</dbReference>
<dbReference type="Proteomes" id="UP001139199">
    <property type="component" value="Unassembled WGS sequence"/>
</dbReference>
<sequence length="222" mass="25404">MIAAATIVFFFIVTIATIITSTYFSKKNTVLRKLKACQTKSISGFNTSQPTKVTGKVLSVTNPFIAPYSKRACIAYNFEVKQRVSNGKHTRWRILIRKEKIQDFFIENNGELVMIKPMESNYLLYMEEDKRVESGIFNKPNEKFVQVLKDLGIENENWLGFNKRLKYTERIIEVGETVTVGGIAKLKSLNKPIEGYNYSKIAVLESNETQRLIITDTPEART</sequence>
<accession>A0A9X1HZM1</accession>
<comment type="caution">
    <text evidence="2">The sequence shown here is derived from an EMBL/GenBank/DDBJ whole genome shotgun (WGS) entry which is preliminary data.</text>
</comment>
<reference evidence="2" key="1">
    <citation type="submission" date="2021-10" db="EMBL/GenBank/DDBJ databases">
        <title>Tamlana sargassums sp. nov., and Tamlana laminarinivorans sp. nov., two new bacteria isolated from the brown alga.</title>
        <authorList>
            <person name="Li J."/>
        </authorList>
    </citation>
    <scope>NUCLEOTIDE SEQUENCE</scope>
    <source>
        <strain evidence="2">PT2-4</strain>
    </source>
</reference>